<dbReference type="InterPro" id="IPR003735">
    <property type="entry name" value="Metal_Tscrpt_repr"/>
</dbReference>
<evidence type="ECO:0000256" key="10">
    <source>
        <dbReference type="ARBA" id="ARBA00023112"/>
    </source>
</evidence>
<organism evidence="15">
    <name type="scientific">Cladocopium goreaui</name>
    <dbReference type="NCBI Taxonomy" id="2562237"/>
    <lineage>
        <taxon>Eukaryota</taxon>
        <taxon>Sar</taxon>
        <taxon>Alveolata</taxon>
        <taxon>Dinophyceae</taxon>
        <taxon>Suessiales</taxon>
        <taxon>Symbiodiniaceae</taxon>
        <taxon>Cladocopium</taxon>
    </lineage>
</organism>
<keyword evidence="3" id="KW-0171">Cobalt transport</keyword>
<dbReference type="GO" id="GO:0046583">
    <property type="term" value="F:monoatomic cation efflux transmembrane transporter activity"/>
    <property type="evidence" value="ECO:0007669"/>
    <property type="project" value="TreeGrafter"/>
</dbReference>
<keyword evidence="9" id="KW-0406">Ion transport</keyword>
<dbReference type="InterPro" id="IPR038390">
    <property type="entry name" value="Metal_Tscrpt_repr_sf"/>
</dbReference>
<evidence type="ECO:0000313" key="18">
    <source>
        <dbReference type="Proteomes" id="UP001152797"/>
    </source>
</evidence>
<dbReference type="PRINTS" id="PR00412">
    <property type="entry name" value="EPOXHYDRLASE"/>
</dbReference>
<dbReference type="NCBIfam" id="NF007454">
    <property type="entry name" value="PRK10019.1"/>
    <property type="match status" value="1"/>
</dbReference>
<dbReference type="Pfam" id="PF00561">
    <property type="entry name" value="Abhydrolase_1"/>
    <property type="match status" value="1"/>
</dbReference>
<dbReference type="Pfam" id="PF03824">
    <property type="entry name" value="NicO"/>
    <property type="match status" value="1"/>
</dbReference>
<name>A0A9P1DBV5_9DINO</name>
<dbReference type="GO" id="GO:0005886">
    <property type="term" value="C:plasma membrane"/>
    <property type="evidence" value="ECO:0007669"/>
    <property type="project" value="UniProtKB-SubCell"/>
</dbReference>
<evidence type="ECO:0000256" key="12">
    <source>
        <dbReference type="ARBA" id="ARBA00023285"/>
    </source>
</evidence>
<keyword evidence="7 13" id="KW-0812">Transmembrane</keyword>
<evidence type="ECO:0000256" key="4">
    <source>
        <dbReference type="ARBA" id="ARBA00022448"/>
    </source>
</evidence>
<keyword evidence="5" id="KW-1003">Cell membrane</keyword>
<dbReference type="EMBL" id="CAMXCT010003872">
    <property type="protein sequence ID" value="CAI4006647.1"/>
    <property type="molecule type" value="Genomic_DNA"/>
</dbReference>
<dbReference type="PANTHER" id="PTHR40659:SF1">
    <property type="entry name" value="NICKEL_COBALT EFFLUX SYSTEM RCNA"/>
    <property type="match status" value="1"/>
</dbReference>
<evidence type="ECO:0000256" key="1">
    <source>
        <dbReference type="ARBA" id="ARBA00002510"/>
    </source>
</evidence>
<comment type="caution">
    <text evidence="15">The sequence shown here is derived from an EMBL/GenBank/DDBJ whole genome shotgun (WGS) entry which is preliminary data.</text>
</comment>
<feature type="transmembrane region" description="Helical" evidence="13">
    <location>
        <begin position="169"/>
        <end position="186"/>
    </location>
</feature>
<dbReference type="CDD" id="cd10154">
    <property type="entry name" value="NreA-like_DUF156"/>
    <property type="match status" value="1"/>
</dbReference>
<keyword evidence="12" id="KW-0170">Cobalt</keyword>
<dbReference type="GO" id="GO:0006355">
    <property type="term" value="P:regulation of DNA-templated transcription"/>
    <property type="evidence" value="ECO:0007669"/>
    <property type="project" value="InterPro"/>
</dbReference>
<dbReference type="InterPro" id="IPR011541">
    <property type="entry name" value="Ni/Co_transpt_high_affinity"/>
</dbReference>
<dbReference type="InterPro" id="IPR000639">
    <property type="entry name" value="Epox_hydrolase-like"/>
</dbReference>
<evidence type="ECO:0000256" key="8">
    <source>
        <dbReference type="ARBA" id="ARBA00022989"/>
    </source>
</evidence>
<dbReference type="GO" id="GO:0015099">
    <property type="term" value="F:nickel cation transmembrane transporter activity"/>
    <property type="evidence" value="ECO:0007669"/>
    <property type="project" value="InterPro"/>
</dbReference>
<dbReference type="GO" id="GO:0010045">
    <property type="term" value="P:response to nickel cation"/>
    <property type="evidence" value="ECO:0007669"/>
    <property type="project" value="TreeGrafter"/>
</dbReference>
<evidence type="ECO:0000256" key="6">
    <source>
        <dbReference type="ARBA" id="ARBA00022596"/>
    </source>
</evidence>
<feature type="transmembrane region" description="Helical" evidence="13">
    <location>
        <begin position="349"/>
        <end position="368"/>
    </location>
</feature>
<evidence type="ECO:0000259" key="14">
    <source>
        <dbReference type="Pfam" id="PF00561"/>
    </source>
</evidence>
<gene>
    <name evidence="15" type="ORF">C1SCF055_LOCUS32266</name>
</gene>
<dbReference type="GO" id="GO:0003824">
    <property type="term" value="F:catalytic activity"/>
    <property type="evidence" value="ECO:0007669"/>
    <property type="project" value="InterPro"/>
</dbReference>
<keyword evidence="6" id="KW-0533">Nickel</keyword>
<evidence type="ECO:0000256" key="7">
    <source>
        <dbReference type="ARBA" id="ARBA00022692"/>
    </source>
</evidence>
<dbReference type="Pfam" id="PF02583">
    <property type="entry name" value="Trns_repr_metal"/>
    <property type="match status" value="1"/>
</dbReference>
<evidence type="ECO:0000256" key="13">
    <source>
        <dbReference type="SAM" id="Phobius"/>
    </source>
</evidence>
<evidence type="ECO:0000313" key="16">
    <source>
        <dbReference type="EMBL" id="CAL1160022.1"/>
    </source>
</evidence>
<dbReference type="InterPro" id="IPR000073">
    <property type="entry name" value="AB_hydrolase_1"/>
</dbReference>
<dbReference type="GO" id="GO:0003677">
    <property type="term" value="F:DNA binding"/>
    <property type="evidence" value="ECO:0007669"/>
    <property type="project" value="InterPro"/>
</dbReference>
<evidence type="ECO:0000256" key="9">
    <source>
        <dbReference type="ARBA" id="ARBA00023065"/>
    </source>
</evidence>
<feature type="domain" description="AB hydrolase-1" evidence="14">
    <location>
        <begin position="684"/>
        <end position="925"/>
    </location>
</feature>
<keyword evidence="11 13" id="KW-0472">Membrane</keyword>
<dbReference type="EMBL" id="CAMXCT020003872">
    <property type="protein sequence ID" value="CAL1160022.1"/>
    <property type="molecule type" value="Genomic_DNA"/>
</dbReference>
<keyword evidence="4" id="KW-0813">Transport</keyword>
<reference evidence="15" key="1">
    <citation type="submission" date="2022-10" db="EMBL/GenBank/DDBJ databases">
        <authorList>
            <person name="Chen Y."/>
            <person name="Dougan E. K."/>
            <person name="Chan C."/>
            <person name="Rhodes N."/>
            <person name="Thang M."/>
        </authorList>
    </citation>
    <scope>NUCLEOTIDE SEQUENCE</scope>
</reference>
<keyword evidence="8 13" id="KW-1133">Transmembrane helix</keyword>
<comment type="function">
    <text evidence="1">Efflux system for nickel and cobalt.</text>
</comment>
<dbReference type="PRINTS" id="PR00111">
    <property type="entry name" value="ABHYDROLASE"/>
</dbReference>
<dbReference type="InterPro" id="IPR029058">
    <property type="entry name" value="AB_hydrolase_fold"/>
</dbReference>
<feature type="transmembrane region" description="Helical" evidence="13">
    <location>
        <begin position="274"/>
        <end position="296"/>
    </location>
</feature>
<dbReference type="OrthoDB" id="6431331at2759"/>
<keyword evidence="18" id="KW-1185">Reference proteome</keyword>
<keyword evidence="10" id="KW-0921">Nickel transport</keyword>
<feature type="transmembrane region" description="Helical" evidence="13">
    <location>
        <begin position="130"/>
        <end position="157"/>
    </location>
</feature>
<dbReference type="Gene3D" id="1.20.58.1000">
    <property type="entry name" value="Metal-sensitive repressor, helix protomer"/>
    <property type="match status" value="1"/>
</dbReference>
<dbReference type="Proteomes" id="UP001152797">
    <property type="component" value="Unassembled WGS sequence"/>
</dbReference>
<dbReference type="GO" id="GO:0032025">
    <property type="term" value="P:response to cobalt ion"/>
    <property type="evidence" value="ECO:0007669"/>
    <property type="project" value="TreeGrafter"/>
</dbReference>
<accession>A0A9P1DBV5</accession>
<evidence type="ECO:0000256" key="3">
    <source>
        <dbReference type="ARBA" id="ARBA00022426"/>
    </source>
</evidence>
<evidence type="ECO:0000256" key="2">
    <source>
        <dbReference type="ARBA" id="ARBA00004651"/>
    </source>
</evidence>
<protein>
    <submittedName>
        <fullName evidence="17">Nickel/cobalt efflux system RcnA</fullName>
    </submittedName>
</protein>
<dbReference type="GO" id="GO:0006824">
    <property type="term" value="P:cobalt ion transport"/>
    <property type="evidence" value="ECO:0007669"/>
    <property type="project" value="UniProtKB-KW"/>
</dbReference>
<proteinExistence type="predicted"/>
<dbReference type="GO" id="GO:0046872">
    <property type="term" value="F:metal ion binding"/>
    <property type="evidence" value="ECO:0007669"/>
    <property type="project" value="InterPro"/>
</dbReference>
<dbReference type="SUPFAM" id="SSF53474">
    <property type="entry name" value="alpha/beta-Hydrolases"/>
    <property type="match status" value="1"/>
</dbReference>
<dbReference type="PANTHER" id="PTHR40659">
    <property type="entry name" value="NICKEL/COBALT EFFLUX SYSTEM RCNA"/>
    <property type="match status" value="1"/>
</dbReference>
<dbReference type="EMBL" id="CAMXCT030003872">
    <property type="protein sequence ID" value="CAL4793959.1"/>
    <property type="molecule type" value="Genomic_DNA"/>
</dbReference>
<evidence type="ECO:0000256" key="5">
    <source>
        <dbReference type="ARBA" id="ARBA00022475"/>
    </source>
</evidence>
<reference evidence="16" key="2">
    <citation type="submission" date="2024-04" db="EMBL/GenBank/DDBJ databases">
        <authorList>
            <person name="Chen Y."/>
            <person name="Shah S."/>
            <person name="Dougan E. K."/>
            <person name="Thang M."/>
            <person name="Chan C."/>
        </authorList>
    </citation>
    <scope>NUCLEOTIDE SEQUENCE [LARGE SCALE GENOMIC DNA]</scope>
</reference>
<evidence type="ECO:0000256" key="11">
    <source>
        <dbReference type="ARBA" id="ARBA00023136"/>
    </source>
</evidence>
<feature type="transmembrane region" description="Helical" evidence="13">
    <location>
        <begin position="302"/>
        <end position="328"/>
    </location>
</feature>
<dbReference type="AlphaFoldDB" id="A0A9P1DBV5"/>
<sequence length="946" mass="102375">MKHETHGDVVKRLKRASGHLQKTISMIEDGRSCVDVAQQLHAVSKAIEQAKRVFIHDHIDHCLEGSANEPRDQAALACAMDINAAVAAGAENPLLLFAMALVLGALHGLEPGHSKTMMAAYIIAIRGTAFQALLLGLSAAASHVVIVWLLAILGLRYGNELIGDDLEPVLMAVSGVIIVGVGLWVLRQALGERRGRRHDLSHEPVHRHHAVAAGVSAHHAAPHRHDHFHAHAHGGSTGYRHPRDIAQADAHTMAHARQIEARVQDGRTSTLQTILLGLSGGLIPCPAAITVLLLCLQLKKMALGLTLVAAFSVGLAVTLVAVGITAAVGVRYAAHRTPWLDRLLQKAPFASAVLICLLGIVMIVSAIGHGHPCSLAGAISFLAHDLSCECLNRPRACIPADTYDGCDVGRRREAVCNGLDFRAHMIRADQRDAQAGFQGGQYAGKACASHDGRKAMRRQRKRFHGPAAIEAGVIEGEERDRPLPVELQVAGLRPDQFALGEEKVVVALPVPESLEDADIDLAPVKLGGNRQALGDVGKDRDVGLQSREVSEDAGQCAMRCLFGDAKADQATQRIGAQACDGLIVDRQNATGVVEKALSLRREDRLSWPTVEKRAAKSFLKAPDLVGHGRLGETQMVCRPRHAAVVPDRAERLKCADVEFRSHVVSMTDIAENRLAYGVHGEGEPVVLLHGTPSSSLIWRNVVPRLVAAGYKVHVYDLLGYGRSERPVDPSVDTSVSAQVPLLEKLLAHWDLDTVHLVGHDFGGGIAQRFGVFHPDRLRSLTLMDAVCFDSSPSRQAQEQLAGGLEALIKAPDDEHRAHFRQWLLSAVWDKDAFAAGPLETYVDMISGPIGQGSYFQHQARHYQAKHTMEVADRLPELGRLPVKIIWGADDAWQSVTWAERLHRTIPGSELSVLENTGHFAPEDRPEEIADLLIAFLAKASRQGRAA</sequence>
<dbReference type="Gene3D" id="3.40.50.1820">
    <property type="entry name" value="alpha/beta hydrolase"/>
    <property type="match status" value="1"/>
</dbReference>
<dbReference type="AntiFam" id="ANF00169">
    <property type="entry name" value="Shadow ORF (opposite dgdR)"/>
</dbReference>
<comment type="subcellular location">
    <subcellularLocation>
        <location evidence="2">Cell membrane</location>
        <topology evidence="2">Multi-pass membrane protein</topology>
    </subcellularLocation>
</comment>
<evidence type="ECO:0000313" key="15">
    <source>
        <dbReference type="EMBL" id="CAI4006647.1"/>
    </source>
</evidence>
<evidence type="ECO:0000313" key="17">
    <source>
        <dbReference type="EMBL" id="CAL4793959.1"/>
    </source>
</evidence>
<dbReference type="InterPro" id="IPR051224">
    <property type="entry name" value="NiCoT_RcnA"/>
</dbReference>